<keyword evidence="10 11" id="KW-0119">Carbohydrate metabolism</keyword>
<feature type="binding site" evidence="11">
    <location>
        <begin position="36"/>
        <end position="39"/>
    </location>
    <ligand>
        <name>substrate</name>
    </ligand>
</feature>
<proteinExistence type="inferred from homology"/>
<sequence>MEQEILTKMQSEFAAKFGEQETRAYFSPGRVNLIGEHTDYNGGHVFPCAISLGTYALVADRQDNKTRIFSLNLADKGIIEFDMSGLVYDKAKNWANYPMGVVKVFEDAGHKASHGFDILVYGTLPNGSGLSSSASIEVLIALILNDAFGFGLDMVEMVKLSQKAENTFVGVNCGIMDQFAVGMGKKDCAILLDCNTLEYRYSKIALEGASIVITNTNKPHSLASSAYNVRRAQCEHALNELKEVKPELGALGELSNEEFNQLAGAISEPLERQRARHAVFENNRTLEAVEALEADDVVKFGKLMNESHYSLRDDYDVTGKELDTLAELAWKVDGVIGSRMTGAGFGGCTVSLVKNEAIEAFKESVGKAYTEKIGYAPSFYVANIADGTHRIK</sequence>
<comment type="similarity">
    <text evidence="1 11">Belongs to the GHMP kinase family. GalK subfamily.</text>
</comment>
<dbReference type="InterPro" id="IPR014721">
    <property type="entry name" value="Ribsml_uS5_D2-typ_fold_subgr"/>
</dbReference>
<evidence type="ECO:0000256" key="5">
    <source>
        <dbReference type="ARBA" id="ARBA00022741"/>
    </source>
</evidence>
<dbReference type="InterPro" id="IPR036554">
    <property type="entry name" value="GHMP_kinase_C_sf"/>
</dbReference>
<evidence type="ECO:0000256" key="8">
    <source>
        <dbReference type="ARBA" id="ARBA00022842"/>
    </source>
</evidence>
<dbReference type="GO" id="GO:0006012">
    <property type="term" value="P:galactose metabolic process"/>
    <property type="evidence" value="ECO:0007669"/>
    <property type="project" value="UniProtKB-UniRule"/>
</dbReference>
<keyword evidence="2 11" id="KW-0963">Cytoplasm</keyword>
<reference evidence="16 17" key="1">
    <citation type="submission" date="2016-10" db="EMBL/GenBank/DDBJ databases">
        <authorList>
            <person name="de Groot N.N."/>
        </authorList>
    </citation>
    <scope>NUCLEOTIDE SEQUENCE [LARGE SCALE GENOMIC DNA]</scope>
    <source>
        <strain evidence="16 17">S137</strain>
    </source>
</reference>
<dbReference type="OrthoDB" id="250531at2"/>
<dbReference type="PRINTS" id="PR00473">
    <property type="entry name" value="GALCTOKINASE"/>
</dbReference>
<accession>A0A1H0SEL2</accession>
<feature type="binding site" evidence="11">
    <location>
        <position position="165"/>
    </location>
    <ligand>
        <name>Mg(2+)</name>
        <dbReference type="ChEBI" id="CHEBI:18420"/>
    </ligand>
</feature>
<dbReference type="GO" id="GO:0004335">
    <property type="term" value="F:galactokinase activity"/>
    <property type="evidence" value="ECO:0007669"/>
    <property type="project" value="UniProtKB-UniRule"/>
</dbReference>
<dbReference type="GO" id="GO:0000287">
    <property type="term" value="F:magnesium ion binding"/>
    <property type="evidence" value="ECO:0007669"/>
    <property type="project" value="UniProtKB-UniRule"/>
</dbReference>
<keyword evidence="4 11" id="KW-0479">Metal-binding</keyword>
<dbReference type="SUPFAM" id="SSF54211">
    <property type="entry name" value="Ribosomal protein S5 domain 2-like"/>
    <property type="match status" value="1"/>
</dbReference>
<dbReference type="InterPro" id="IPR019741">
    <property type="entry name" value="Galactokinase_CS"/>
</dbReference>
<evidence type="ECO:0000259" key="13">
    <source>
        <dbReference type="Pfam" id="PF00288"/>
    </source>
</evidence>
<dbReference type="Proteomes" id="UP000182412">
    <property type="component" value="Unassembled WGS sequence"/>
</dbReference>
<evidence type="ECO:0000256" key="2">
    <source>
        <dbReference type="ARBA" id="ARBA00022490"/>
    </source>
</evidence>
<evidence type="ECO:0000256" key="12">
    <source>
        <dbReference type="NCBIfam" id="TIGR00131"/>
    </source>
</evidence>
<keyword evidence="5 11" id="KW-0547">Nucleotide-binding</keyword>
<name>A0A1H0SEL2_SELRU</name>
<keyword evidence="7 11" id="KW-0067">ATP-binding</keyword>
<evidence type="ECO:0000313" key="17">
    <source>
        <dbReference type="Proteomes" id="UP000182412"/>
    </source>
</evidence>
<evidence type="ECO:0000256" key="6">
    <source>
        <dbReference type="ARBA" id="ARBA00022777"/>
    </source>
</evidence>
<dbReference type="GO" id="GO:0005829">
    <property type="term" value="C:cytosol"/>
    <property type="evidence" value="ECO:0007669"/>
    <property type="project" value="TreeGrafter"/>
</dbReference>
<feature type="domain" description="Galactokinase N-terminal" evidence="15">
    <location>
        <begin position="12"/>
        <end position="59"/>
    </location>
</feature>
<dbReference type="PROSITE" id="PS00627">
    <property type="entry name" value="GHMP_KINASES_ATP"/>
    <property type="match status" value="1"/>
</dbReference>
<feature type="active site" description="Proton acceptor" evidence="11">
    <location>
        <position position="177"/>
    </location>
</feature>
<evidence type="ECO:0000256" key="4">
    <source>
        <dbReference type="ARBA" id="ARBA00022723"/>
    </source>
</evidence>
<comment type="catalytic activity">
    <reaction evidence="11">
        <text>alpha-D-galactose + ATP = alpha-D-galactose 1-phosphate + ADP + H(+)</text>
        <dbReference type="Rhea" id="RHEA:13553"/>
        <dbReference type="ChEBI" id="CHEBI:15378"/>
        <dbReference type="ChEBI" id="CHEBI:28061"/>
        <dbReference type="ChEBI" id="CHEBI:30616"/>
        <dbReference type="ChEBI" id="CHEBI:58336"/>
        <dbReference type="ChEBI" id="CHEBI:456216"/>
        <dbReference type="EC" id="2.7.1.6"/>
    </reaction>
</comment>
<dbReference type="FunFam" id="3.30.230.10:FF:000017">
    <property type="entry name" value="Galactokinase"/>
    <property type="match status" value="1"/>
</dbReference>
<feature type="binding site" evidence="11">
    <location>
        <position position="133"/>
    </location>
    <ligand>
        <name>Mg(2+)</name>
        <dbReference type="ChEBI" id="CHEBI:18420"/>
    </ligand>
</feature>
<dbReference type="AlphaFoldDB" id="A0A1H0SEL2"/>
<feature type="domain" description="GHMP kinase N-terminal" evidence="13">
    <location>
        <begin position="96"/>
        <end position="185"/>
    </location>
</feature>
<evidence type="ECO:0000259" key="15">
    <source>
        <dbReference type="Pfam" id="PF10509"/>
    </source>
</evidence>
<dbReference type="Gene3D" id="3.30.230.10">
    <property type="match status" value="1"/>
</dbReference>
<feature type="binding site" evidence="11">
    <location>
        <position position="227"/>
    </location>
    <ligand>
        <name>substrate</name>
    </ligand>
</feature>
<evidence type="ECO:0000256" key="10">
    <source>
        <dbReference type="ARBA" id="ARBA00023277"/>
    </source>
</evidence>
<dbReference type="InterPro" id="IPR000705">
    <property type="entry name" value="Galactokinase"/>
</dbReference>
<organism evidence="16 17">
    <name type="scientific">Selenomonas ruminantium</name>
    <dbReference type="NCBI Taxonomy" id="971"/>
    <lineage>
        <taxon>Bacteria</taxon>
        <taxon>Bacillati</taxon>
        <taxon>Bacillota</taxon>
        <taxon>Negativicutes</taxon>
        <taxon>Selenomonadales</taxon>
        <taxon>Selenomonadaceae</taxon>
        <taxon>Selenomonas</taxon>
    </lineage>
</organism>
<dbReference type="InterPro" id="IPR006204">
    <property type="entry name" value="GHMP_kinase_N_dom"/>
</dbReference>
<dbReference type="PANTHER" id="PTHR10457:SF7">
    <property type="entry name" value="GALACTOKINASE-RELATED"/>
    <property type="match status" value="1"/>
</dbReference>
<feature type="site" description="Transition state stabilizer" evidence="11">
    <location>
        <position position="30"/>
    </location>
</feature>
<dbReference type="PANTHER" id="PTHR10457">
    <property type="entry name" value="MEVALONATE KINASE/GALACTOKINASE"/>
    <property type="match status" value="1"/>
</dbReference>
<dbReference type="Pfam" id="PF08544">
    <property type="entry name" value="GHMP_kinases_C"/>
    <property type="match status" value="1"/>
</dbReference>
<evidence type="ECO:0000256" key="3">
    <source>
        <dbReference type="ARBA" id="ARBA00022679"/>
    </source>
</evidence>
<dbReference type="Gene3D" id="3.30.70.890">
    <property type="entry name" value="GHMP kinase, C-terminal domain"/>
    <property type="match status" value="1"/>
</dbReference>
<dbReference type="InterPro" id="IPR019539">
    <property type="entry name" value="GalKase_N"/>
</dbReference>
<dbReference type="Pfam" id="PF10509">
    <property type="entry name" value="GalKase_gal_bdg"/>
    <property type="match status" value="1"/>
</dbReference>
<keyword evidence="6 11" id="KW-0418">Kinase</keyword>
<evidence type="ECO:0000256" key="1">
    <source>
        <dbReference type="ARBA" id="ARBA00006566"/>
    </source>
</evidence>
<dbReference type="HAMAP" id="MF_00246">
    <property type="entry name" value="Galactokinase"/>
    <property type="match status" value="1"/>
</dbReference>
<dbReference type="NCBIfam" id="TIGR00131">
    <property type="entry name" value="gal_kin"/>
    <property type="match status" value="1"/>
</dbReference>
<dbReference type="Pfam" id="PF00288">
    <property type="entry name" value="GHMP_kinases_N"/>
    <property type="match status" value="1"/>
</dbReference>
<dbReference type="InterPro" id="IPR006203">
    <property type="entry name" value="GHMP_knse_ATP-bd_CS"/>
</dbReference>
<dbReference type="UniPathway" id="UPA00214"/>
<feature type="binding site" evidence="11">
    <location>
        <position position="70"/>
    </location>
    <ligand>
        <name>ATP</name>
        <dbReference type="ChEBI" id="CHEBI:30616"/>
    </ligand>
</feature>
<evidence type="ECO:0000259" key="14">
    <source>
        <dbReference type="Pfam" id="PF08544"/>
    </source>
</evidence>
<keyword evidence="8 11" id="KW-0460">Magnesium</keyword>
<evidence type="ECO:0000256" key="7">
    <source>
        <dbReference type="ARBA" id="ARBA00022840"/>
    </source>
</evidence>
<feature type="binding site" evidence="11">
    <location>
        <begin position="127"/>
        <end position="133"/>
    </location>
    <ligand>
        <name>ATP</name>
        <dbReference type="ChEBI" id="CHEBI:30616"/>
    </ligand>
</feature>
<dbReference type="NCBIfam" id="NF003705">
    <property type="entry name" value="PRK05322.1"/>
    <property type="match status" value="1"/>
</dbReference>
<dbReference type="InterPro" id="IPR013750">
    <property type="entry name" value="GHMP_kinase_C_dom"/>
</dbReference>
<protein>
    <recommendedName>
        <fullName evidence="11 12">Galactokinase</fullName>
        <ecNumber evidence="11 12">2.7.1.6</ecNumber>
    </recommendedName>
    <alternativeName>
        <fullName evidence="11">Galactose kinase</fullName>
    </alternativeName>
</protein>
<comment type="pathway">
    <text evidence="11">Carbohydrate metabolism; galactose metabolism.</text>
</comment>
<dbReference type="EC" id="2.7.1.6" evidence="11 12"/>
<comment type="function">
    <text evidence="11">Catalyzes the transfer of the gamma-phosphate of ATP to D-galactose to form alpha-D-galactose-1-phosphate (Gal-1-P).</text>
</comment>
<dbReference type="InterPro" id="IPR006206">
    <property type="entry name" value="Mevalonate/galactokinase"/>
</dbReference>
<dbReference type="PIRSF" id="PIRSF000530">
    <property type="entry name" value="Galactokinase"/>
    <property type="match status" value="1"/>
</dbReference>
<comment type="subcellular location">
    <subcellularLocation>
        <location evidence="11">Cytoplasm</location>
    </subcellularLocation>
</comment>
<dbReference type="InterPro" id="IPR022963">
    <property type="entry name" value="Galactokinase_bac"/>
</dbReference>
<dbReference type="PRINTS" id="PR00959">
    <property type="entry name" value="MEVGALKINASE"/>
</dbReference>
<dbReference type="InterPro" id="IPR020568">
    <property type="entry name" value="Ribosomal_Su5_D2-typ_SF"/>
</dbReference>
<dbReference type="PROSITE" id="PS00106">
    <property type="entry name" value="GALACTOKINASE"/>
    <property type="match status" value="1"/>
</dbReference>
<keyword evidence="3 11" id="KW-0808">Transferase</keyword>
<dbReference type="RefSeq" id="WP_074572397.1">
    <property type="nucleotide sequence ID" value="NZ_FNJQ01000017.1"/>
</dbReference>
<dbReference type="FunFam" id="3.30.70.890:FF:000001">
    <property type="entry name" value="Galactokinase"/>
    <property type="match status" value="1"/>
</dbReference>
<evidence type="ECO:0000256" key="11">
    <source>
        <dbReference type="HAMAP-Rule" id="MF_00246"/>
    </source>
</evidence>
<evidence type="ECO:0000256" key="9">
    <source>
        <dbReference type="ARBA" id="ARBA00023144"/>
    </source>
</evidence>
<dbReference type="EMBL" id="FNJQ01000017">
    <property type="protein sequence ID" value="SDP40150.1"/>
    <property type="molecule type" value="Genomic_DNA"/>
</dbReference>
<keyword evidence="9 11" id="KW-0299">Galactose metabolism</keyword>
<feature type="domain" description="GHMP kinase C-terminal" evidence="14">
    <location>
        <begin position="288"/>
        <end position="369"/>
    </location>
</feature>
<dbReference type="SUPFAM" id="SSF55060">
    <property type="entry name" value="GHMP Kinase, C-terminal domain"/>
    <property type="match status" value="1"/>
</dbReference>
<dbReference type="GO" id="GO:0005524">
    <property type="term" value="F:ATP binding"/>
    <property type="evidence" value="ECO:0007669"/>
    <property type="project" value="UniProtKB-UniRule"/>
</dbReference>
<evidence type="ECO:0000313" key="16">
    <source>
        <dbReference type="EMBL" id="SDP40150.1"/>
    </source>
</evidence>
<gene>
    <name evidence="11" type="primary">galK</name>
    <name evidence="16" type="ORF">SAMN05216366_11733</name>
</gene>